<keyword evidence="2" id="KW-0812">Transmembrane</keyword>
<keyword evidence="2" id="KW-1133">Transmembrane helix</keyword>
<dbReference type="RefSeq" id="WP_281930607.1">
    <property type="nucleotide sequence ID" value="NZ_AP027142.1"/>
</dbReference>
<evidence type="ECO:0000256" key="1">
    <source>
        <dbReference type="SAM" id="MobiDB-lite"/>
    </source>
</evidence>
<feature type="region of interest" description="Disordered" evidence="1">
    <location>
        <begin position="1"/>
        <end position="30"/>
    </location>
</feature>
<evidence type="ECO:0000313" key="3">
    <source>
        <dbReference type="EMBL" id="BDV33242.1"/>
    </source>
</evidence>
<accession>A0ABM8E5J2</accession>
<evidence type="ECO:0000313" key="4">
    <source>
        <dbReference type="Proteomes" id="UP001317629"/>
    </source>
</evidence>
<organism evidence="3 4">
    <name type="scientific">Methylocystis iwaonis</name>
    <dbReference type="NCBI Taxonomy" id="2885079"/>
    <lineage>
        <taxon>Bacteria</taxon>
        <taxon>Pseudomonadati</taxon>
        <taxon>Pseudomonadota</taxon>
        <taxon>Alphaproteobacteria</taxon>
        <taxon>Hyphomicrobiales</taxon>
        <taxon>Methylocystaceae</taxon>
        <taxon>Methylocystis</taxon>
    </lineage>
</organism>
<sequence>MSVEKIAPLPPVATDTQSLRVAHRPPVTPTTAPAALAPITAGALAEGMSHLFDSLVLPLPDIDSGEDRLLSAAVAKASYAQEAARPMNAELRDGRLTEESILREVEFLLRGAAEERGVPVRRLIETASQISPDRLPSQNSPQSAYALKARVPAYDTGGGVRLFDLYLARVDADRWEATAFAHEPARGGAAFPYQAPTIDTYRLLIDPGAGLVLASVMEQVIPRPIVRPSDTPILSPTALRGMVIAAVLAAIALLLANLFSWRIAALFAAAGVGFLARVLFERKPRS</sequence>
<evidence type="ECO:0000256" key="2">
    <source>
        <dbReference type="SAM" id="Phobius"/>
    </source>
</evidence>
<proteinExistence type="predicted"/>
<dbReference type="Proteomes" id="UP001317629">
    <property type="component" value="Chromosome"/>
</dbReference>
<reference evidence="3 4" key="1">
    <citation type="journal article" date="2023" name="Int. J. Syst. Evol. Microbiol.">
        <title>Methylocystis iwaonis sp. nov., a type II methane-oxidizing bacterium from surface soil of a rice paddy field in Japan, and emended description of the genus Methylocystis (ex Whittenbury et al. 1970) Bowman et al. 1993.</title>
        <authorList>
            <person name="Kaise H."/>
            <person name="Sawadogo J.B."/>
            <person name="Alam M.S."/>
            <person name="Ueno C."/>
            <person name="Dianou D."/>
            <person name="Shinjo R."/>
            <person name="Asakawa S."/>
        </authorList>
    </citation>
    <scope>NUCLEOTIDE SEQUENCE [LARGE SCALE GENOMIC DNA]</scope>
    <source>
        <strain evidence="3 4">SS37A-Re</strain>
    </source>
</reference>
<protein>
    <submittedName>
        <fullName evidence="3">Uncharacterized protein</fullName>
    </submittedName>
</protein>
<feature type="transmembrane region" description="Helical" evidence="2">
    <location>
        <begin position="261"/>
        <end position="280"/>
    </location>
</feature>
<keyword evidence="4" id="KW-1185">Reference proteome</keyword>
<keyword evidence="2" id="KW-0472">Membrane</keyword>
<gene>
    <name evidence="3" type="ORF">SS37A_07710</name>
</gene>
<name>A0ABM8E5J2_9HYPH</name>
<dbReference type="EMBL" id="AP027142">
    <property type="protein sequence ID" value="BDV33242.1"/>
    <property type="molecule type" value="Genomic_DNA"/>
</dbReference>